<keyword evidence="8" id="KW-0460">Magnesium</keyword>
<feature type="binding site" evidence="8">
    <location>
        <position position="178"/>
    </location>
    <ligand>
        <name>UDP-N-acetyl-alpha-D-muramoyl-L-alanyl-D-glutamate</name>
        <dbReference type="ChEBI" id="CHEBI:83900"/>
    </ligand>
</feature>
<comment type="function">
    <text evidence="8">Catalyzes the addition of an amino acid to the nucleotide precursor UDP-N-acetylmuramoyl-L-alanyl-D-glutamate (UMAG) in the biosynthesis of bacterial cell-wall peptidoglycan.</text>
</comment>
<keyword evidence="6 8" id="KW-0131">Cell cycle</keyword>
<feature type="binding site" evidence="8">
    <location>
        <position position="186"/>
    </location>
    <ligand>
        <name>UDP-N-acetyl-alpha-D-muramoyl-L-alanyl-D-glutamate</name>
        <dbReference type="ChEBI" id="CHEBI:83900"/>
    </ligand>
</feature>
<dbReference type="EMBL" id="SVNY01000001">
    <property type="protein sequence ID" value="MBE6832100.1"/>
    <property type="molecule type" value="Genomic_DNA"/>
</dbReference>
<dbReference type="AlphaFoldDB" id="A0A928KPA5"/>
<dbReference type="Gene3D" id="3.40.1390.10">
    <property type="entry name" value="MurE/MurF, N-terminal domain"/>
    <property type="match status" value="1"/>
</dbReference>
<dbReference type="InterPro" id="IPR004101">
    <property type="entry name" value="Mur_ligase_C"/>
</dbReference>
<evidence type="ECO:0000256" key="4">
    <source>
        <dbReference type="ARBA" id="ARBA00022960"/>
    </source>
</evidence>
<dbReference type="InterPro" id="IPR005761">
    <property type="entry name" value="UDP-N-AcMur-Glu-dNH2Pim_ligase"/>
</dbReference>
<keyword evidence="5 8" id="KW-0573">Peptidoglycan synthesis</keyword>
<evidence type="ECO:0000256" key="9">
    <source>
        <dbReference type="RuleBase" id="RU004135"/>
    </source>
</evidence>
<dbReference type="GO" id="GO:0005524">
    <property type="term" value="F:ATP binding"/>
    <property type="evidence" value="ECO:0007669"/>
    <property type="project" value="UniProtKB-UniRule"/>
</dbReference>
<dbReference type="Pfam" id="PF02875">
    <property type="entry name" value="Mur_ligase_C"/>
    <property type="match status" value="1"/>
</dbReference>
<keyword evidence="3 8" id="KW-0132">Cell division</keyword>
<comment type="caution">
    <text evidence="13">The sequence shown here is derived from an EMBL/GenBank/DDBJ whole genome shotgun (WGS) entry which is preliminary data.</text>
</comment>
<keyword evidence="8" id="KW-0067">ATP-binding</keyword>
<evidence type="ECO:0000313" key="13">
    <source>
        <dbReference type="EMBL" id="MBE6832100.1"/>
    </source>
</evidence>
<dbReference type="NCBIfam" id="NF001126">
    <property type="entry name" value="PRK00139.1-4"/>
    <property type="match status" value="1"/>
</dbReference>
<gene>
    <name evidence="8" type="primary">murE</name>
    <name evidence="13" type="ORF">E7512_00700</name>
</gene>
<evidence type="ECO:0000313" key="14">
    <source>
        <dbReference type="Proteomes" id="UP000754750"/>
    </source>
</evidence>
<dbReference type="HAMAP" id="MF_00208">
    <property type="entry name" value="MurE"/>
    <property type="match status" value="1"/>
</dbReference>
<dbReference type="GO" id="GO:0016881">
    <property type="term" value="F:acid-amino acid ligase activity"/>
    <property type="evidence" value="ECO:0007669"/>
    <property type="project" value="UniProtKB-UniRule"/>
</dbReference>
<organism evidence="13 14">
    <name type="scientific">Faecalispora sporosphaeroides</name>
    <dbReference type="NCBI Taxonomy" id="1549"/>
    <lineage>
        <taxon>Bacteria</taxon>
        <taxon>Bacillati</taxon>
        <taxon>Bacillota</taxon>
        <taxon>Clostridia</taxon>
        <taxon>Eubacteriales</taxon>
        <taxon>Oscillospiraceae</taxon>
        <taxon>Faecalispora</taxon>
    </lineage>
</organism>
<dbReference type="InterPro" id="IPR036565">
    <property type="entry name" value="Mur-like_cat_sf"/>
</dbReference>
<comment type="PTM">
    <text evidence="8">Carboxylation is probably crucial for Mg(2+) binding and, consequently, for the gamma-phosphate positioning of ATP.</text>
</comment>
<feature type="binding site" evidence="8">
    <location>
        <position position="29"/>
    </location>
    <ligand>
        <name>UDP-N-acetyl-alpha-D-muramoyl-L-alanyl-D-glutamate</name>
        <dbReference type="ChEBI" id="CHEBI:83900"/>
    </ligand>
</feature>
<dbReference type="PANTHER" id="PTHR23135">
    <property type="entry name" value="MUR LIGASE FAMILY MEMBER"/>
    <property type="match status" value="1"/>
</dbReference>
<dbReference type="GO" id="GO:0009252">
    <property type="term" value="P:peptidoglycan biosynthetic process"/>
    <property type="evidence" value="ECO:0007669"/>
    <property type="project" value="UniProtKB-UniRule"/>
</dbReference>
<dbReference type="InterPro" id="IPR013221">
    <property type="entry name" value="Mur_ligase_cen"/>
</dbReference>
<dbReference type="PANTHER" id="PTHR23135:SF4">
    <property type="entry name" value="UDP-N-ACETYLMURAMOYL-L-ALANYL-D-GLUTAMATE--2,6-DIAMINOPIMELATE LIGASE MURE HOMOLOG, CHLOROPLASTIC"/>
    <property type="match status" value="1"/>
</dbReference>
<keyword evidence="8" id="KW-0547">Nucleotide-binding</keyword>
<keyword evidence="8" id="KW-0963">Cytoplasm</keyword>
<dbReference type="GO" id="GO:0071555">
    <property type="term" value="P:cell wall organization"/>
    <property type="evidence" value="ECO:0007669"/>
    <property type="project" value="UniProtKB-KW"/>
</dbReference>
<comment type="pathway">
    <text evidence="1 8 9">Cell wall biogenesis; peptidoglycan biosynthesis.</text>
</comment>
<feature type="domain" description="Mur ligase C-terminal" evidence="11">
    <location>
        <begin position="330"/>
        <end position="457"/>
    </location>
</feature>
<keyword evidence="7 8" id="KW-0961">Cell wall biogenesis/degradation</keyword>
<evidence type="ECO:0000256" key="8">
    <source>
        <dbReference type="HAMAP-Rule" id="MF_00208"/>
    </source>
</evidence>
<feature type="binding site" evidence="8">
    <location>
        <begin position="151"/>
        <end position="152"/>
    </location>
    <ligand>
        <name>UDP-N-acetyl-alpha-D-muramoyl-L-alanyl-D-glutamate</name>
        <dbReference type="ChEBI" id="CHEBI:83900"/>
    </ligand>
</feature>
<evidence type="ECO:0000256" key="2">
    <source>
        <dbReference type="ARBA" id="ARBA00005898"/>
    </source>
</evidence>
<evidence type="ECO:0000256" key="6">
    <source>
        <dbReference type="ARBA" id="ARBA00023306"/>
    </source>
</evidence>
<dbReference type="RefSeq" id="WP_326839679.1">
    <property type="nucleotide sequence ID" value="NZ_SVNY01000001.1"/>
</dbReference>
<protein>
    <recommendedName>
        <fullName evidence="8">UDP-N-acetylmuramyl-tripeptide synthetase</fullName>
        <ecNumber evidence="8">6.3.2.-</ecNumber>
    </recommendedName>
    <alternativeName>
        <fullName evidence="8">UDP-MurNAc-tripeptide synthetase</fullName>
    </alternativeName>
</protein>
<dbReference type="Gene3D" id="3.40.1190.10">
    <property type="entry name" value="Mur-like, catalytic domain"/>
    <property type="match status" value="1"/>
</dbReference>
<dbReference type="InterPro" id="IPR000713">
    <property type="entry name" value="Mur_ligase_N"/>
</dbReference>
<evidence type="ECO:0000256" key="3">
    <source>
        <dbReference type="ARBA" id="ARBA00022618"/>
    </source>
</evidence>
<keyword evidence="4 8" id="KW-0133">Cell shape</keyword>
<evidence type="ECO:0000259" key="12">
    <source>
        <dbReference type="Pfam" id="PF08245"/>
    </source>
</evidence>
<dbReference type="GO" id="GO:0000287">
    <property type="term" value="F:magnesium ion binding"/>
    <property type="evidence" value="ECO:0007669"/>
    <property type="project" value="UniProtKB-UniRule"/>
</dbReference>
<evidence type="ECO:0000259" key="11">
    <source>
        <dbReference type="Pfam" id="PF02875"/>
    </source>
</evidence>
<feature type="modified residue" description="N6-carboxylysine" evidence="8">
    <location>
        <position position="220"/>
    </location>
</feature>
<feature type="domain" description="Mur ligase N-terminal catalytic" evidence="10">
    <location>
        <begin position="27"/>
        <end position="94"/>
    </location>
</feature>
<sequence>MRLIDLLQGMQYSAVGDLQVPVEDLIYDSRKVRAGCAFVCLRGSHADGHRYAEQAVKSGAAAIIADHPLELPAQVPVVVVPDTRLALAVMSAAFFGHPAERMKTVGVTGTKGKTTTTYMIRAILEQAGIRTGLIGTIGAVVGDRVIPTENTTPESYEVQSFLKQMADEGCQCVVMEASSIGLKAYRTAGLTFDIGLFTNFSPDHIGGDEHASLEEYLACKSMLFRQCCLGIVNIDDPSWEGVVKGHTCELETYGFSPEAQLRAENEGLVSRPGYLGARFDLSGFLNFPVAVDIPGKFSAYNALAAIAVCRHFDVTQEQIQQGLSTVKVKGRVEPVPVPGEYTLLIDYAHNAVSMENILETLREYHPQRLVCLFGAGGNRAKSRRYEMGEVCGRLADLSVITADNSRFEDVMDIIADIKIGMAKTDGKYVVIPDRREAIRYCLQNAQRGDVIVLAGKGHEDYQEIRGVKHPFDERVVVAELLKEIEKA</sequence>
<dbReference type="SUPFAM" id="SSF53244">
    <property type="entry name" value="MurD-like peptide ligases, peptide-binding domain"/>
    <property type="match status" value="1"/>
</dbReference>
<feature type="domain" description="Mur ligase central" evidence="12">
    <location>
        <begin position="107"/>
        <end position="309"/>
    </location>
</feature>
<name>A0A928KPA5_9FIRM</name>
<feature type="binding site" evidence="8">
    <location>
        <begin position="109"/>
        <end position="115"/>
    </location>
    <ligand>
        <name>ATP</name>
        <dbReference type="ChEBI" id="CHEBI:30616"/>
    </ligand>
</feature>
<evidence type="ECO:0000256" key="5">
    <source>
        <dbReference type="ARBA" id="ARBA00022984"/>
    </source>
</evidence>
<dbReference type="NCBIfam" id="TIGR01085">
    <property type="entry name" value="murE"/>
    <property type="match status" value="1"/>
</dbReference>
<keyword evidence="8 13" id="KW-0436">Ligase</keyword>
<comment type="caution">
    <text evidence="8">Lacks conserved residue(s) required for the propagation of feature annotation.</text>
</comment>
<dbReference type="SUPFAM" id="SSF53623">
    <property type="entry name" value="MurD-like peptide ligases, catalytic domain"/>
    <property type="match status" value="1"/>
</dbReference>
<dbReference type="Gene3D" id="3.90.190.20">
    <property type="entry name" value="Mur ligase, C-terminal domain"/>
    <property type="match status" value="1"/>
</dbReference>
<feature type="binding site" evidence="8">
    <location>
        <position position="150"/>
    </location>
    <ligand>
        <name>UDP-N-acetyl-alpha-D-muramoyl-L-alanyl-D-glutamate</name>
        <dbReference type="ChEBI" id="CHEBI:83900"/>
    </ligand>
</feature>
<dbReference type="InterPro" id="IPR036615">
    <property type="entry name" value="Mur_ligase_C_dom_sf"/>
</dbReference>
<comment type="subcellular location">
    <subcellularLocation>
        <location evidence="8 9">Cytoplasm</location>
    </subcellularLocation>
</comment>
<dbReference type="Pfam" id="PF08245">
    <property type="entry name" value="Mur_ligase_M"/>
    <property type="match status" value="1"/>
</dbReference>
<dbReference type="GO" id="GO:0005737">
    <property type="term" value="C:cytoplasm"/>
    <property type="evidence" value="ECO:0007669"/>
    <property type="project" value="UniProtKB-SubCell"/>
</dbReference>
<proteinExistence type="inferred from homology"/>
<dbReference type="GO" id="GO:0008360">
    <property type="term" value="P:regulation of cell shape"/>
    <property type="evidence" value="ECO:0007669"/>
    <property type="project" value="UniProtKB-KW"/>
</dbReference>
<evidence type="ECO:0000256" key="1">
    <source>
        <dbReference type="ARBA" id="ARBA00004752"/>
    </source>
</evidence>
<accession>A0A928KPA5</accession>
<evidence type="ECO:0000256" key="7">
    <source>
        <dbReference type="ARBA" id="ARBA00023316"/>
    </source>
</evidence>
<comment type="cofactor">
    <cofactor evidence="8">
        <name>Mg(2+)</name>
        <dbReference type="ChEBI" id="CHEBI:18420"/>
    </cofactor>
</comment>
<evidence type="ECO:0000259" key="10">
    <source>
        <dbReference type="Pfam" id="PF01225"/>
    </source>
</evidence>
<dbReference type="GO" id="GO:0051301">
    <property type="term" value="P:cell division"/>
    <property type="evidence" value="ECO:0007669"/>
    <property type="project" value="UniProtKB-KW"/>
</dbReference>
<dbReference type="Proteomes" id="UP000754750">
    <property type="component" value="Unassembled WGS sequence"/>
</dbReference>
<reference evidence="13" key="1">
    <citation type="submission" date="2019-04" db="EMBL/GenBank/DDBJ databases">
        <title>Evolution of Biomass-Degrading Anaerobic Consortia Revealed by Metagenomics.</title>
        <authorList>
            <person name="Peng X."/>
        </authorList>
    </citation>
    <scope>NUCLEOTIDE SEQUENCE</scope>
    <source>
        <strain evidence="13">SIG551</strain>
    </source>
</reference>
<dbReference type="Pfam" id="PF01225">
    <property type="entry name" value="Mur_ligase"/>
    <property type="match status" value="1"/>
</dbReference>
<dbReference type="EC" id="6.3.2.-" evidence="8"/>
<comment type="similarity">
    <text evidence="2 8">Belongs to the MurCDEF family. MurE subfamily.</text>
</comment>